<dbReference type="SMART" id="SM00342">
    <property type="entry name" value="HTH_ARAC"/>
    <property type="match status" value="1"/>
</dbReference>
<keyword evidence="3" id="KW-0804">Transcription</keyword>
<organism evidence="5 6">
    <name type="scientific">Actinokineospora diospyrosa</name>
    <dbReference type="NCBI Taxonomy" id="103728"/>
    <lineage>
        <taxon>Bacteria</taxon>
        <taxon>Bacillati</taxon>
        <taxon>Actinomycetota</taxon>
        <taxon>Actinomycetes</taxon>
        <taxon>Pseudonocardiales</taxon>
        <taxon>Pseudonocardiaceae</taxon>
        <taxon>Actinokineospora</taxon>
    </lineage>
</organism>
<evidence type="ECO:0000313" key="6">
    <source>
        <dbReference type="Proteomes" id="UP001205185"/>
    </source>
</evidence>
<keyword evidence="1" id="KW-0805">Transcription regulation</keyword>
<dbReference type="InterPro" id="IPR018060">
    <property type="entry name" value="HTH_AraC"/>
</dbReference>
<dbReference type="PANTHER" id="PTHR46796">
    <property type="entry name" value="HTH-TYPE TRANSCRIPTIONAL ACTIVATOR RHAS-RELATED"/>
    <property type="match status" value="1"/>
</dbReference>
<dbReference type="SUPFAM" id="SSF46689">
    <property type="entry name" value="Homeodomain-like"/>
    <property type="match status" value="2"/>
</dbReference>
<dbReference type="EMBL" id="JAMTCO010000008">
    <property type="protein sequence ID" value="MCP2271143.1"/>
    <property type="molecule type" value="Genomic_DNA"/>
</dbReference>
<dbReference type="InterPro" id="IPR050204">
    <property type="entry name" value="AraC_XylS_family_regulators"/>
</dbReference>
<evidence type="ECO:0000256" key="2">
    <source>
        <dbReference type="ARBA" id="ARBA00023125"/>
    </source>
</evidence>
<proteinExistence type="predicted"/>
<dbReference type="InterPro" id="IPR009057">
    <property type="entry name" value="Homeodomain-like_sf"/>
</dbReference>
<comment type="caution">
    <text evidence="5">The sequence shown here is derived from an EMBL/GenBank/DDBJ whole genome shotgun (WGS) entry which is preliminary data.</text>
</comment>
<accession>A0ABT1IEZ3</accession>
<evidence type="ECO:0000256" key="1">
    <source>
        <dbReference type="ARBA" id="ARBA00023015"/>
    </source>
</evidence>
<sequence>MVCFRLMPGAEYTEYATGWTGRSLGIMVFDSTRFDLQPFVGFDMDRYVRRTFCSWEEAGWRSLLVQRFEHVPVVEGMVLPGTADLHLVVPVSGRAEMETRSGGRAVRHSWVPGRVQVNLPGHATVRGYRGDRAMRSIQVHIPSDTLDTVATQLGGTVDYEAVAASAERDPLLVEAVRTLGSSSVVSDLYAESAAAFLATHLLTRHGPQRTEPARDDTRVRAVVALMRERLADPITLADLADHVHLSVFHLVRVFRAATGETPHRFLTRLRIEEAKGLLRDTDLALAQIAPRCGFASPGALSTAFVRHTGARPSTYRNS</sequence>
<evidence type="ECO:0000313" key="5">
    <source>
        <dbReference type="EMBL" id="MCP2271143.1"/>
    </source>
</evidence>
<reference evidence="5 6" key="1">
    <citation type="submission" date="2022-06" db="EMBL/GenBank/DDBJ databases">
        <title>Genomic Encyclopedia of Archaeal and Bacterial Type Strains, Phase II (KMG-II): from individual species to whole genera.</title>
        <authorList>
            <person name="Goeker M."/>
        </authorList>
    </citation>
    <scope>NUCLEOTIDE SEQUENCE [LARGE SCALE GENOMIC DNA]</scope>
    <source>
        <strain evidence="5 6">DSM 44255</strain>
    </source>
</reference>
<dbReference type="Proteomes" id="UP001205185">
    <property type="component" value="Unassembled WGS sequence"/>
</dbReference>
<protein>
    <submittedName>
        <fullName evidence="5">Helix-turn-helix domain-containing protein</fullName>
    </submittedName>
</protein>
<feature type="domain" description="HTH araC/xylS-type" evidence="4">
    <location>
        <begin position="220"/>
        <end position="318"/>
    </location>
</feature>
<keyword evidence="6" id="KW-1185">Reference proteome</keyword>
<dbReference type="Pfam" id="PF12833">
    <property type="entry name" value="HTH_18"/>
    <property type="match status" value="1"/>
</dbReference>
<name>A0ABT1IEZ3_9PSEU</name>
<evidence type="ECO:0000259" key="4">
    <source>
        <dbReference type="PROSITE" id="PS01124"/>
    </source>
</evidence>
<dbReference type="Gene3D" id="1.10.10.60">
    <property type="entry name" value="Homeodomain-like"/>
    <property type="match status" value="2"/>
</dbReference>
<evidence type="ECO:0000256" key="3">
    <source>
        <dbReference type="ARBA" id="ARBA00023163"/>
    </source>
</evidence>
<gene>
    <name evidence="5" type="ORF">LV75_003655</name>
</gene>
<keyword evidence="2" id="KW-0238">DNA-binding</keyword>
<dbReference type="PROSITE" id="PS01124">
    <property type="entry name" value="HTH_ARAC_FAMILY_2"/>
    <property type="match status" value="1"/>
</dbReference>